<sequence>MTCGAEPPVLSAPADIISMTRGPFANSPRTPSKLRHVTTTLGIIDITPLKLNQDGTGIITPVPISQKPLLSPNQRLLITSTYIPRVHRARMARQRRVGIYEKIHTEWIQKALLRQEKNLQWDQKTGEPLFNVGSPKRQFGI</sequence>
<name>A0AAV9VD90_9PEZI</name>
<evidence type="ECO:0000313" key="1">
    <source>
        <dbReference type="EMBL" id="KAK6359945.1"/>
    </source>
</evidence>
<accession>A0AAV9VD90</accession>
<dbReference type="EMBL" id="JAVHNQ010000001">
    <property type="protein sequence ID" value="KAK6359945.1"/>
    <property type="molecule type" value="Genomic_DNA"/>
</dbReference>
<dbReference type="AlphaFoldDB" id="A0AAV9VD90"/>
<organism evidence="1 2">
    <name type="scientific">Orbilia brochopaga</name>
    <dbReference type="NCBI Taxonomy" id="3140254"/>
    <lineage>
        <taxon>Eukaryota</taxon>
        <taxon>Fungi</taxon>
        <taxon>Dikarya</taxon>
        <taxon>Ascomycota</taxon>
        <taxon>Pezizomycotina</taxon>
        <taxon>Orbiliomycetes</taxon>
        <taxon>Orbiliales</taxon>
        <taxon>Orbiliaceae</taxon>
        <taxon>Orbilia</taxon>
    </lineage>
</organism>
<dbReference type="Proteomes" id="UP001375240">
    <property type="component" value="Unassembled WGS sequence"/>
</dbReference>
<reference evidence="1 2" key="1">
    <citation type="submission" date="2019-10" db="EMBL/GenBank/DDBJ databases">
        <authorList>
            <person name="Palmer J.M."/>
        </authorList>
    </citation>
    <scope>NUCLEOTIDE SEQUENCE [LARGE SCALE GENOMIC DNA]</scope>
    <source>
        <strain evidence="1 2">TWF696</strain>
    </source>
</reference>
<evidence type="ECO:0000313" key="2">
    <source>
        <dbReference type="Proteomes" id="UP001375240"/>
    </source>
</evidence>
<proteinExistence type="predicted"/>
<keyword evidence="2" id="KW-1185">Reference proteome</keyword>
<protein>
    <submittedName>
        <fullName evidence="1">Uncharacterized protein</fullName>
    </submittedName>
</protein>
<comment type="caution">
    <text evidence="1">The sequence shown here is derived from an EMBL/GenBank/DDBJ whole genome shotgun (WGS) entry which is preliminary data.</text>
</comment>
<gene>
    <name evidence="1" type="ORF">TWF696_001069</name>
</gene>